<evidence type="ECO:0000313" key="3">
    <source>
        <dbReference type="Proteomes" id="UP001364617"/>
    </source>
</evidence>
<sequence length="125" mass="13695">MSGKEMACFSGAAQHSSQSRYPSYNYTSLLSLASNVPVAWRTREVALSYSYTTLNRRELKVTGLSSPRLANASLVLRKSSLSPSEPKLDKDDNSDGDNGDNTDYDEEDGDDEPSKPHSAGSERAW</sequence>
<feature type="region of interest" description="Disordered" evidence="1">
    <location>
        <begin position="76"/>
        <end position="125"/>
    </location>
</feature>
<evidence type="ECO:0000256" key="1">
    <source>
        <dbReference type="SAM" id="MobiDB-lite"/>
    </source>
</evidence>
<dbReference type="AlphaFoldDB" id="A0AAN9CX90"/>
<dbReference type="Proteomes" id="UP001364617">
    <property type="component" value="Unassembled WGS sequence"/>
</dbReference>
<dbReference type="EMBL" id="JAYKXH010000012">
    <property type="protein sequence ID" value="KAK7150658.1"/>
    <property type="molecule type" value="Genomic_DNA"/>
</dbReference>
<proteinExistence type="predicted"/>
<evidence type="ECO:0000313" key="2">
    <source>
        <dbReference type="EMBL" id="KAK7150658.1"/>
    </source>
</evidence>
<feature type="compositionally biased region" description="Acidic residues" evidence="1">
    <location>
        <begin position="94"/>
        <end position="111"/>
    </location>
</feature>
<name>A0AAN9CX90_9TELE</name>
<reference evidence="2 3" key="1">
    <citation type="submission" date="2024-02" db="EMBL/GenBank/DDBJ databases">
        <title>Chromosome-level genome assembly of the Eurasian Minnow (Phoxinus phoxinus).</title>
        <authorList>
            <person name="Oriowo T.O."/>
            <person name="Martin S."/>
            <person name="Stange M."/>
            <person name="Chrysostomakis Y."/>
            <person name="Brown T."/>
            <person name="Winkler S."/>
            <person name="Kukowka S."/>
            <person name="Myers E.W."/>
            <person name="Bohne A."/>
        </authorList>
    </citation>
    <scope>NUCLEOTIDE SEQUENCE [LARGE SCALE GENOMIC DNA]</scope>
    <source>
        <strain evidence="2">ZFMK-TIS-60720</strain>
        <tissue evidence="2">Whole Organism</tissue>
    </source>
</reference>
<keyword evidence="3" id="KW-1185">Reference proteome</keyword>
<protein>
    <submittedName>
        <fullName evidence="2">Uncharacterized protein</fullName>
    </submittedName>
</protein>
<gene>
    <name evidence="2" type="ORF">R3I93_011797</name>
</gene>
<organism evidence="2 3">
    <name type="scientific">Phoxinus phoxinus</name>
    <name type="common">Eurasian minnow</name>
    <dbReference type="NCBI Taxonomy" id="58324"/>
    <lineage>
        <taxon>Eukaryota</taxon>
        <taxon>Metazoa</taxon>
        <taxon>Chordata</taxon>
        <taxon>Craniata</taxon>
        <taxon>Vertebrata</taxon>
        <taxon>Euteleostomi</taxon>
        <taxon>Actinopterygii</taxon>
        <taxon>Neopterygii</taxon>
        <taxon>Teleostei</taxon>
        <taxon>Ostariophysi</taxon>
        <taxon>Cypriniformes</taxon>
        <taxon>Leuciscidae</taxon>
        <taxon>Phoxininae</taxon>
        <taxon>Phoxinus</taxon>
    </lineage>
</organism>
<comment type="caution">
    <text evidence="2">The sequence shown here is derived from an EMBL/GenBank/DDBJ whole genome shotgun (WGS) entry which is preliminary data.</text>
</comment>
<feature type="region of interest" description="Disordered" evidence="1">
    <location>
        <begin position="1"/>
        <end position="20"/>
    </location>
</feature>
<accession>A0AAN9CX90</accession>